<organism evidence="2 3">
    <name type="scientific">Candidatus Kinetoplastidibacterium desouzai TCC079E</name>
    <dbReference type="NCBI Taxonomy" id="1208919"/>
    <lineage>
        <taxon>Bacteria</taxon>
        <taxon>Pseudomonadati</taxon>
        <taxon>Pseudomonadota</taxon>
        <taxon>Betaproteobacteria</taxon>
        <taxon>Candidatus Kinetoplastidibacterium</taxon>
    </lineage>
</organism>
<evidence type="ECO:0000313" key="3">
    <source>
        <dbReference type="Proteomes" id="UP000011547"/>
    </source>
</evidence>
<dbReference type="eggNOG" id="COG0596">
    <property type="taxonomic scope" value="Bacteria"/>
</dbReference>
<keyword evidence="2" id="KW-0378">Hydrolase</keyword>
<evidence type="ECO:0000259" key="1">
    <source>
        <dbReference type="Pfam" id="PF00561"/>
    </source>
</evidence>
<dbReference type="EMBL" id="CP003803">
    <property type="protein sequence ID" value="AGF47139.1"/>
    <property type="molecule type" value="Genomic_DNA"/>
</dbReference>
<dbReference type="RefSeq" id="WP_015396550.1">
    <property type="nucleotide sequence ID" value="NC_020294.1"/>
</dbReference>
<dbReference type="SUPFAM" id="SSF53474">
    <property type="entry name" value="alpha/beta-Hydrolases"/>
    <property type="match status" value="1"/>
</dbReference>
<dbReference type="PANTHER" id="PTHR43798">
    <property type="entry name" value="MONOACYLGLYCEROL LIPASE"/>
    <property type="match status" value="1"/>
</dbReference>
<proteinExistence type="predicted"/>
<dbReference type="STRING" id="1208919.CDSE_0013"/>
<gene>
    <name evidence="2" type="ORF">CDSE_0013</name>
</gene>
<protein>
    <submittedName>
        <fullName evidence="2">Putative hydrolase or acyltransferase of the alpha/beta hydrolase superfamily</fullName>
    </submittedName>
</protein>
<evidence type="ECO:0000313" key="2">
    <source>
        <dbReference type="EMBL" id="AGF47139.1"/>
    </source>
</evidence>
<dbReference type="HOGENOM" id="CLU_020336_50_2_4"/>
<accession>M1LV37</accession>
<dbReference type="PATRIC" id="fig|1208919.3.peg.581"/>
<keyword evidence="2" id="KW-0808">Transferase</keyword>
<dbReference type="Proteomes" id="UP000011547">
    <property type="component" value="Chromosome"/>
</dbReference>
<name>M1LV37_9PROT</name>
<dbReference type="GO" id="GO:0016746">
    <property type="term" value="F:acyltransferase activity"/>
    <property type="evidence" value="ECO:0007669"/>
    <property type="project" value="UniProtKB-KW"/>
</dbReference>
<dbReference type="KEGG" id="kde:CDSE_0013"/>
<dbReference type="InterPro" id="IPR050266">
    <property type="entry name" value="AB_hydrolase_sf"/>
</dbReference>
<dbReference type="AlphaFoldDB" id="M1LV37"/>
<feature type="domain" description="AB hydrolase-1" evidence="1">
    <location>
        <begin position="22"/>
        <end position="246"/>
    </location>
</feature>
<keyword evidence="3" id="KW-1185">Reference proteome</keyword>
<dbReference type="GO" id="GO:0016787">
    <property type="term" value="F:hydrolase activity"/>
    <property type="evidence" value="ECO:0007669"/>
    <property type="project" value="UniProtKB-KW"/>
</dbReference>
<dbReference type="Gene3D" id="3.40.50.1820">
    <property type="entry name" value="alpha/beta hydrolase"/>
    <property type="match status" value="1"/>
</dbReference>
<sequence length="266" mass="30476">MIKELKINNYCFYYTQKGTGQPLLLIHGSLCDIRYWKKQIDFLSQYFSVYALSLRHYWPNNFNLNNGSFSIKQHSDDVVLFIEHLIKSPVHLLGHSRGGAVSLKVAINKPCMIKSLILADPGGFIIDNYPSNNRDEFRIIAAELIANNKLEEGLELFINKVSGNQTWEKMVSWFKNMVYDNADTLLGQSKEEILLFSKEKISNMFMPSLLIGGAISPDPYPKILDKLQHFLPKNERVTIHRSSHGMNIGNPKTFNEKVHSFILKKA</sequence>
<dbReference type="Pfam" id="PF00561">
    <property type="entry name" value="Abhydrolase_1"/>
    <property type="match status" value="1"/>
</dbReference>
<dbReference type="InterPro" id="IPR029058">
    <property type="entry name" value="AB_hydrolase_fold"/>
</dbReference>
<dbReference type="InterPro" id="IPR000073">
    <property type="entry name" value="AB_hydrolase_1"/>
</dbReference>
<reference evidence="2 3" key="1">
    <citation type="journal article" date="2013" name="Genome Biol. Evol.">
        <title>Genome evolution and phylogenomic analysis of candidatus kinetoplastibacterium, the betaproteobacterial endosymbionts of strigomonas and angomonas.</title>
        <authorList>
            <person name="Alves J.M."/>
            <person name="Serrano M.G."/>
            <person name="Maia da Silva F."/>
            <person name="Voegtly L.J."/>
            <person name="Matveyev A.V."/>
            <person name="Teixeira M.M."/>
            <person name="Camargo E.P."/>
            <person name="Buck G.A."/>
        </authorList>
    </citation>
    <scope>NUCLEOTIDE SEQUENCE [LARGE SCALE GENOMIC DNA]</scope>
    <source>
        <strain evidence="2 3">TCC079E</strain>
    </source>
</reference>
<keyword evidence="2" id="KW-0012">Acyltransferase</keyword>